<dbReference type="EMBL" id="NKCK01000072">
    <property type="protein sequence ID" value="RSM02892.1"/>
    <property type="molecule type" value="Genomic_DNA"/>
</dbReference>
<reference evidence="2 3" key="1">
    <citation type="submission" date="2017-06" db="EMBL/GenBank/DDBJ databases">
        <title>Comparative genomic analysis of Ambrosia Fusariam Clade fungi.</title>
        <authorList>
            <person name="Stajich J.E."/>
            <person name="Carrillo J."/>
            <person name="Kijimoto T."/>
            <person name="Eskalen A."/>
            <person name="O'Donnell K."/>
            <person name="Kasson M."/>
        </authorList>
    </citation>
    <scope>NUCLEOTIDE SEQUENCE [LARGE SCALE GENOMIC DNA]</scope>
    <source>
        <strain evidence="2 3">NRRL62579</strain>
    </source>
</reference>
<keyword evidence="3" id="KW-1185">Reference proteome</keyword>
<dbReference type="STRING" id="1325735.A0A428TLL1"/>
<gene>
    <name evidence="2" type="ORF">CEP52_007768</name>
</gene>
<name>A0A428TLL1_9HYPO</name>
<feature type="region of interest" description="Disordered" evidence="1">
    <location>
        <begin position="42"/>
        <end position="80"/>
    </location>
</feature>
<proteinExistence type="predicted"/>
<evidence type="ECO:0000256" key="1">
    <source>
        <dbReference type="SAM" id="MobiDB-lite"/>
    </source>
</evidence>
<comment type="caution">
    <text evidence="2">The sequence shown here is derived from an EMBL/GenBank/DDBJ whole genome shotgun (WGS) entry which is preliminary data.</text>
</comment>
<accession>A0A428TLL1</accession>
<evidence type="ECO:0000313" key="3">
    <source>
        <dbReference type="Proteomes" id="UP000287144"/>
    </source>
</evidence>
<protein>
    <submittedName>
        <fullName evidence="2">Uncharacterized protein</fullName>
    </submittedName>
</protein>
<dbReference type="Proteomes" id="UP000287144">
    <property type="component" value="Unassembled WGS sequence"/>
</dbReference>
<feature type="region of interest" description="Disordered" evidence="1">
    <location>
        <begin position="114"/>
        <end position="145"/>
    </location>
</feature>
<sequence length="166" mass="18450">MSGDLDTVKIPVERKNSDGKWQVDIAKIDAVLSLWMASIEARKAKDAKDAQQHRDARRGLGKGRHSDDLSPDWRRTKVGDDSRCSFGRIIGDNLDDEVLKRDISWWVDSIVAEQSDPVVEDNNNSSDEGTDDGRDAEGNGRVWSRARSSDVELVIGFNGNKPNDGK</sequence>
<organism evidence="2 3">
    <name type="scientific">Fusarium oligoseptatum</name>
    <dbReference type="NCBI Taxonomy" id="2604345"/>
    <lineage>
        <taxon>Eukaryota</taxon>
        <taxon>Fungi</taxon>
        <taxon>Dikarya</taxon>
        <taxon>Ascomycota</taxon>
        <taxon>Pezizomycotina</taxon>
        <taxon>Sordariomycetes</taxon>
        <taxon>Hypocreomycetidae</taxon>
        <taxon>Hypocreales</taxon>
        <taxon>Nectriaceae</taxon>
        <taxon>Fusarium</taxon>
        <taxon>Fusarium solani species complex</taxon>
    </lineage>
</organism>
<dbReference type="AlphaFoldDB" id="A0A428TLL1"/>
<evidence type="ECO:0000313" key="2">
    <source>
        <dbReference type="EMBL" id="RSM02892.1"/>
    </source>
</evidence>